<comment type="caution">
    <text evidence="2">The sequence shown here is derived from an EMBL/GenBank/DDBJ whole genome shotgun (WGS) entry which is preliminary data.</text>
</comment>
<sequence>MTSPRKPRLRGDTPLPENLYPDPHNRENYRRYRHPDGSNKIFKASFEDALRIAE</sequence>
<organism evidence="2 3">
    <name type="scientific">Microbulbifer echini</name>
    <dbReference type="NCBI Taxonomy" id="1529067"/>
    <lineage>
        <taxon>Bacteria</taxon>
        <taxon>Pseudomonadati</taxon>
        <taxon>Pseudomonadota</taxon>
        <taxon>Gammaproteobacteria</taxon>
        <taxon>Cellvibrionales</taxon>
        <taxon>Microbulbiferaceae</taxon>
        <taxon>Microbulbifer</taxon>
    </lineage>
</organism>
<accession>A0ABV4NU33</accession>
<dbReference type="Proteomes" id="UP001569414">
    <property type="component" value="Unassembled WGS sequence"/>
</dbReference>
<gene>
    <name evidence="2" type="ORF">ACCI51_18250</name>
</gene>
<feature type="region of interest" description="Disordered" evidence="1">
    <location>
        <begin position="1"/>
        <end position="37"/>
    </location>
</feature>
<evidence type="ECO:0000313" key="2">
    <source>
        <dbReference type="EMBL" id="MFA0792484.1"/>
    </source>
</evidence>
<evidence type="ECO:0000313" key="3">
    <source>
        <dbReference type="Proteomes" id="UP001569414"/>
    </source>
</evidence>
<reference evidence="2 3" key="1">
    <citation type="submission" date="2024-08" db="EMBL/GenBank/DDBJ databases">
        <authorList>
            <person name="Ishaq N."/>
        </authorList>
    </citation>
    <scope>NUCLEOTIDE SEQUENCE [LARGE SCALE GENOMIC DNA]</scope>
    <source>
        <strain evidence="2 3">JCM 30400</strain>
    </source>
</reference>
<proteinExistence type="predicted"/>
<name>A0ABV4NU33_9GAMM</name>
<dbReference type="EMBL" id="JBGMEL010000027">
    <property type="protein sequence ID" value="MFA0792484.1"/>
    <property type="molecule type" value="Genomic_DNA"/>
</dbReference>
<dbReference type="RefSeq" id="WP_371844871.1">
    <property type="nucleotide sequence ID" value="NZ_JBGMEL010000027.1"/>
</dbReference>
<feature type="compositionally biased region" description="Basic and acidic residues" evidence="1">
    <location>
        <begin position="23"/>
        <end position="37"/>
    </location>
</feature>
<evidence type="ECO:0000256" key="1">
    <source>
        <dbReference type="SAM" id="MobiDB-lite"/>
    </source>
</evidence>
<keyword evidence="3" id="KW-1185">Reference proteome</keyword>
<protein>
    <submittedName>
        <fullName evidence="2">Uncharacterized protein</fullName>
    </submittedName>
</protein>